<dbReference type="EMBL" id="JABGBN010000002">
    <property type="protein sequence ID" value="NOL51340.1"/>
    <property type="molecule type" value="Genomic_DNA"/>
</dbReference>
<organism evidence="1 2">
    <name type="scientific">Pelistega suis</name>
    <dbReference type="NCBI Taxonomy" id="1631957"/>
    <lineage>
        <taxon>Bacteria</taxon>
        <taxon>Pseudomonadati</taxon>
        <taxon>Pseudomonadota</taxon>
        <taxon>Betaproteobacteria</taxon>
        <taxon>Burkholderiales</taxon>
        <taxon>Alcaligenaceae</taxon>
        <taxon>Pelistega</taxon>
    </lineage>
</organism>
<protein>
    <submittedName>
        <fullName evidence="1">Uncharacterized protein</fullName>
    </submittedName>
</protein>
<keyword evidence="2" id="KW-1185">Reference proteome</keyword>
<comment type="caution">
    <text evidence="1">The sequence shown here is derived from an EMBL/GenBank/DDBJ whole genome shotgun (WGS) entry which is preliminary data.</text>
</comment>
<dbReference type="Proteomes" id="UP000537862">
    <property type="component" value="Unassembled WGS sequence"/>
</dbReference>
<reference evidence="1 2" key="1">
    <citation type="submission" date="2020-05" db="EMBL/GenBank/DDBJ databases">
        <authorList>
            <person name="Niu N."/>
        </authorList>
    </citation>
    <scope>NUCLEOTIDE SEQUENCE [LARGE SCALE GENOMIC DNA]</scope>
    <source>
        <strain evidence="1 2">3340-03</strain>
    </source>
</reference>
<dbReference type="AlphaFoldDB" id="A0A849P1P7"/>
<gene>
    <name evidence="1" type="ORF">HKX39_04010</name>
</gene>
<name>A0A849P1P7_9BURK</name>
<dbReference type="RefSeq" id="WP_171680027.1">
    <property type="nucleotide sequence ID" value="NZ_JABGBN010000002.1"/>
</dbReference>
<evidence type="ECO:0000313" key="2">
    <source>
        <dbReference type="Proteomes" id="UP000537862"/>
    </source>
</evidence>
<evidence type="ECO:0000313" key="1">
    <source>
        <dbReference type="EMBL" id="NOL51340.1"/>
    </source>
</evidence>
<proteinExistence type="predicted"/>
<sequence length="66" mass="6917">MIELLFPYEIAYFYYGVVAQTLKLSEIGTSPVAADLVLGGAASIQDGDRGEKSSSVLGASARAYGQ</sequence>
<accession>A0A849P1P7</accession>